<dbReference type="Pfam" id="PF01070">
    <property type="entry name" value="FMN_dh"/>
    <property type="match status" value="1"/>
</dbReference>
<dbReference type="GO" id="GO:0004460">
    <property type="term" value="F:L-lactate dehydrogenase (cytochrome) activity"/>
    <property type="evidence" value="ECO:0007669"/>
    <property type="project" value="UniProtKB-EC"/>
</dbReference>
<dbReference type="PANTHER" id="PTHR10578:SF104">
    <property type="entry name" value="CYTOCHROME B2, MITOCHONDRIAL-RELATED"/>
    <property type="match status" value="1"/>
</dbReference>
<dbReference type="Gene3D" id="3.20.20.70">
    <property type="entry name" value="Aldolase class I"/>
    <property type="match status" value="1"/>
</dbReference>
<feature type="binding site" evidence="19">
    <location>
        <position position="168"/>
    </location>
    <ligand>
        <name>glyoxylate</name>
        <dbReference type="ChEBI" id="CHEBI:36655"/>
    </ligand>
</feature>
<dbReference type="AlphaFoldDB" id="A0A6A6BG09"/>
<dbReference type="InterPro" id="IPR013785">
    <property type="entry name" value="Aldolase_TIM"/>
</dbReference>
<feature type="active site" description="Proton acceptor" evidence="18">
    <location>
        <position position="288"/>
    </location>
</feature>
<evidence type="ECO:0000256" key="13">
    <source>
        <dbReference type="ARBA" id="ARBA00052399"/>
    </source>
</evidence>
<evidence type="ECO:0000256" key="5">
    <source>
        <dbReference type="ARBA" id="ARBA00022617"/>
    </source>
</evidence>
<evidence type="ECO:0000256" key="9">
    <source>
        <dbReference type="ARBA" id="ARBA00023002"/>
    </source>
</evidence>
<comment type="catalytic activity">
    <reaction evidence="13">
        <text>(S)-lactate + 2 Fe(III)-[cytochrome c] = 2 Fe(II)-[cytochrome c] + pyruvate + 2 H(+)</text>
        <dbReference type="Rhea" id="RHEA:19909"/>
        <dbReference type="Rhea" id="RHEA-COMP:10350"/>
        <dbReference type="Rhea" id="RHEA-COMP:14399"/>
        <dbReference type="ChEBI" id="CHEBI:15361"/>
        <dbReference type="ChEBI" id="CHEBI:15378"/>
        <dbReference type="ChEBI" id="CHEBI:16651"/>
        <dbReference type="ChEBI" id="CHEBI:29033"/>
        <dbReference type="ChEBI" id="CHEBI:29034"/>
        <dbReference type="EC" id="1.1.2.3"/>
    </reaction>
    <physiologicalReaction direction="left-to-right" evidence="13">
        <dbReference type="Rhea" id="RHEA:19910"/>
    </physiologicalReaction>
</comment>
<evidence type="ECO:0000256" key="14">
    <source>
        <dbReference type="ARBA" id="ARBA00061137"/>
    </source>
</evidence>
<keyword evidence="23" id="KW-1185">Reference proteome</keyword>
<feature type="binding site" evidence="19">
    <location>
        <position position="288"/>
    </location>
    <ligand>
        <name>glyoxylate</name>
        <dbReference type="ChEBI" id="CHEBI:36655"/>
    </ligand>
</feature>
<keyword evidence="5" id="KW-0349">Heme</keyword>
<comment type="similarity">
    <text evidence="14">In the C-terminal section; belongs to the FMN-dependent alpha-hydroxy acid dehydrogenase family.</text>
</comment>
<dbReference type="PROSITE" id="PS51349">
    <property type="entry name" value="FMN_HYDROXY_ACID_DH_2"/>
    <property type="match status" value="1"/>
</dbReference>
<keyword evidence="7 19" id="KW-0288">FMN</keyword>
<dbReference type="InterPro" id="IPR000262">
    <property type="entry name" value="FMN-dep_DH"/>
</dbReference>
<evidence type="ECO:0000256" key="20">
    <source>
        <dbReference type="SAM" id="MobiDB-lite"/>
    </source>
</evidence>
<comment type="similarity">
    <text evidence="15">In the N-terminal section; belongs to the cytochrome b5 family.</text>
</comment>
<feature type="binding site" evidence="19">
    <location>
        <position position="264"/>
    </location>
    <ligand>
        <name>FMN</name>
        <dbReference type="ChEBI" id="CHEBI:58210"/>
    </ligand>
</feature>
<feature type="domain" description="FMN hydroxy acid dehydrogenase" evidence="21">
    <location>
        <begin position="35"/>
        <end position="395"/>
    </location>
</feature>
<dbReference type="EMBL" id="ML995484">
    <property type="protein sequence ID" value="KAF2142508.1"/>
    <property type="molecule type" value="Genomic_DNA"/>
</dbReference>
<evidence type="ECO:0000256" key="17">
    <source>
        <dbReference type="ARBA" id="ARBA00068515"/>
    </source>
</evidence>
<dbReference type="FunFam" id="3.20.20.70:FF:000062">
    <property type="entry name" value="Cytochrome b2, mitochondrial, putative"/>
    <property type="match status" value="1"/>
</dbReference>
<feature type="binding site" evidence="19">
    <location>
        <position position="166"/>
    </location>
    <ligand>
        <name>FMN</name>
        <dbReference type="ChEBI" id="CHEBI:58210"/>
    </ligand>
</feature>
<feature type="binding site" evidence="19">
    <location>
        <position position="286"/>
    </location>
    <ligand>
        <name>FMN</name>
        <dbReference type="ChEBI" id="CHEBI:58210"/>
    </ligand>
</feature>
<evidence type="ECO:0000313" key="23">
    <source>
        <dbReference type="Proteomes" id="UP000799438"/>
    </source>
</evidence>
<evidence type="ECO:0000256" key="18">
    <source>
        <dbReference type="PIRSR" id="PIRSR000138-1"/>
    </source>
</evidence>
<dbReference type="RefSeq" id="XP_033398220.1">
    <property type="nucleotide sequence ID" value="XM_033544844.1"/>
</dbReference>
<feature type="binding site" evidence="19">
    <location>
        <position position="194"/>
    </location>
    <ligand>
        <name>FMN</name>
        <dbReference type="ChEBI" id="CHEBI:58210"/>
    </ligand>
</feature>
<evidence type="ECO:0000256" key="4">
    <source>
        <dbReference type="ARBA" id="ARBA00011881"/>
    </source>
</evidence>
<dbReference type="GeneID" id="54302340"/>
<keyword evidence="9" id="KW-0560">Oxidoreductase</keyword>
<gene>
    <name evidence="22" type="ORF">K452DRAFT_326391</name>
</gene>
<dbReference type="InterPro" id="IPR037458">
    <property type="entry name" value="L-MDH/L-LDH_FMN-bd"/>
</dbReference>
<dbReference type="Proteomes" id="UP000799438">
    <property type="component" value="Unassembled WGS sequence"/>
</dbReference>
<evidence type="ECO:0000256" key="10">
    <source>
        <dbReference type="ARBA" id="ARBA00023004"/>
    </source>
</evidence>
<evidence type="ECO:0000256" key="3">
    <source>
        <dbReference type="ARBA" id="ARBA00004569"/>
    </source>
</evidence>
<dbReference type="EC" id="1.1.2.3" evidence="16"/>
<feature type="binding site" evidence="19">
    <location>
        <position position="203"/>
    </location>
    <ligand>
        <name>glyoxylate</name>
        <dbReference type="ChEBI" id="CHEBI:36655"/>
    </ligand>
</feature>
<proteinExistence type="inferred from homology"/>
<comment type="cofactor">
    <cofactor evidence="1">
        <name>FMN</name>
        <dbReference type="ChEBI" id="CHEBI:58210"/>
    </cofactor>
</comment>
<evidence type="ECO:0000256" key="8">
    <source>
        <dbReference type="ARBA" id="ARBA00022723"/>
    </source>
</evidence>
<dbReference type="OrthoDB" id="1925334at2759"/>
<dbReference type="PANTHER" id="PTHR10578">
    <property type="entry name" value="S -2-HYDROXY-ACID OXIDASE-RELATED"/>
    <property type="match status" value="1"/>
</dbReference>
<comment type="similarity">
    <text evidence="12">Belongs to the FMN-dependent alpha-hydroxy acid dehydrogenase family.</text>
</comment>
<comment type="subcellular location">
    <subcellularLocation>
        <location evidence="3">Mitochondrion intermembrane space</location>
    </subcellularLocation>
</comment>
<evidence type="ECO:0000256" key="1">
    <source>
        <dbReference type="ARBA" id="ARBA00001917"/>
    </source>
</evidence>
<organism evidence="22 23">
    <name type="scientific">Aplosporella prunicola CBS 121167</name>
    <dbReference type="NCBI Taxonomy" id="1176127"/>
    <lineage>
        <taxon>Eukaryota</taxon>
        <taxon>Fungi</taxon>
        <taxon>Dikarya</taxon>
        <taxon>Ascomycota</taxon>
        <taxon>Pezizomycotina</taxon>
        <taxon>Dothideomycetes</taxon>
        <taxon>Dothideomycetes incertae sedis</taxon>
        <taxon>Botryosphaeriales</taxon>
        <taxon>Aplosporellaceae</taxon>
        <taxon>Aplosporella</taxon>
    </lineage>
</organism>
<keyword evidence="10" id="KW-0408">Iron</keyword>
<name>A0A6A6BG09_9PEZI</name>
<dbReference type="GO" id="GO:0046872">
    <property type="term" value="F:metal ion binding"/>
    <property type="evidence" value="ECO:0007669"/>
    <property type="project" value="UniProtKB-KW"/>
</dbReference>
<feature type="binding site" evidence="19">
    <location>
        <begin position="322"/>
        <end position="326"/>
    </location>
    <ligand>
        <name>FMN</name>
        <dbReference type="ChEBI" id="CHEBI:58210"/>
    </ligand>
</feature>
<accession>A0A6A6BG09</accession>
<keyword evidence="11" id="KW-0496">Mitochondrion</keyword>
<evidence type="ECO:0000256" key="7">
    <source>
        <dbReference type="ARBA" id="ARBA00022643"/>
    </source>
</evidence>
<dbReference type="SUPFAM" id="SSF51395">
    <property type="entry name" value="FMN-linked oxidoreductases"/>
    <property type="match status" value="1"/>
</dbReference>
<evidence type="ECO:0000256" key="15">
    <source>
        <dbReference type="ARBA" id="ARBA00061589"/>
    </source>
</evidence>
<evidence type="ECO:0000256" key="12">
    <source>
        <dbReference type="ARBA" id="ARBA00024042"/>
    </source>
</evidence>
<evidence type="ECO:0000256" key="16">
    <source>
        <dbReference type="ARBA" id="ARBA00066458"/>
    </source>
</evidence>
<evidence type="ECO:0000256" key="6">
    <source>
        <dbReference type="ARBA" id="ARBA00022630"/>
    </source>
</evidence>
<dbReference type="CDD" id="cd02922">
    <property type="entry name" value="FCB2_FMN"/>
    <property type="match status" value="1"/>
</dbReference>
<evidence type="ECO:0000259" key="21">
    <source>
        <dbReference type="PROSITE" id="PS51349"/>
    </source>
</evidence>
<evidence type="ECO:0000256" key="11">
    <source>
        <dbReference type="ARBA" id="ARBA00023128"/>
    </source>
</evidence>
<reference evidence="22" key="1">
    <citation type="journal article" date="2020" name="Stud. Mycol.">
        <title>101 Dothideomycetes genomes: a test case for predicting lifestyles and emergence of pathogens.</title>
        <authorList>
            <person name="Haridas S."/>
            <person name="Albert R."/>
            <person name="Binder M."/>
            <person name="Bloem J."/>
            <person name="Labutti K."/>
            <person name="Salamov A."/>
            <person name="Andreopoulos B."/>
            <person name="Baker S."/>
            <person name="Barry K."/>
            <person name="Bills G."/>
            <person name="Bluhm B."/>
            <person name="Cannon C."/>
            <person name="Castanera R."/>
            <person name="Culley D."/>
            <person name="Daum C."/>
            <person name="Ezra D."/>
            <person name="Gonzalez J."/>
            <person name="Henrissat B."/>
            <person name="Kuo A."/>
            <person name="Liang C."/>
            <person name="Lipzen A."/>
            <person name="Lutzoni F."/>
            <person name="Magnuson J."/>
            <person name="Mondo S."/>
            <person name="Nolan M."/>
            <person name="Ohm R."/>
            <person name="Pangilinan J."/>
            <person name="Park H.-J."/>
            <person name="Ramirez L."/>
            <person name="Alfaro M."/>
            <person name="Sun H."/>
            <person name="Tritt A."/>
            <person name="Yoshinaga Y."/>
            <person name="Zwiers L.-H."/>
            <person name="Turgeon B."/>
            <person name="Goodwin S."/>
            <person name="Spatafora J."/>
            <person name="Crous P."/>
            <person name="Grigoriev I."/>
        </authorList>
    </citation>
    <scope>NUCLEOTIDE SEQUENCE</scope>
    <source>
        <strain evidence="22">CBS 121167</strain>
    </source>
</reference>
<dbReference type="InterPro" id="IPR012133">
    <property type="entry name" value="Alpha-hydoxy_acid_DH_FMN"/>
</dbReference>
<feature type="binding site" evidence="19">
    <location>
        <begin position="114"/>
        <end position="116"/>
    </location>
    <ligand>
        <name>FMN</name>
        <dbReference type="ChEBI" id="CHEBI:58210"/>
    </ligand>
</feature>
<sequence length="416" mass="45748">MFHSKSEALQGRPNTSSYSKPPPARTSELSAYTKPPLDTLLNAHDFEDVAARTLDQKTWAFYSSAATDLRTRDANKAAFARLWWRPRVLRDVARVSTRARVLGHDVQLPLFVCPAAMAKLVHPEGEKALARACGRRGVAQCISTNASFPASEIVPEAPKNHPFFFQLYVNKDRRASEKLLQHVAAIGIKAIFVTVDAPVPGKREADERVRADETLSTPMSGAQARNDKKGGGLGRIMGTYIDASLSWEDLRWLRGVTTLPIVLKGIQGAADARLAAEHGVQGIVLSNHGGRSLDTSPPSVLMLLELQRCCPEVFDKLEVYVDGGIRRGTDILKCLCLGATAVGMAQHFLYALNYGQEGVEHLIEVMKDELETSMKLLGITDLSQVHPGYVNTLEVDHLIPTTIEHPYARWSPKARL</sequence>
<dbReference type="InterPro" id="IPR037396">
    <property type="entry name" value="FMN_HAD"/>
</dbReference>
<dbReference type="GO" id="GO:0005758">
    <property type="term" value="C:mitochondrial intermembrane space"/>
    <property type="evidence" value="ECO:0007669"/>
    <property type="project" value="UniProtKB-SubCell"/>
</dbReference>
<protein>
    <recommendedName>
        <fullName evidence="17">L-lactate dehydrogenase (cytochrome)</fullName>
        <ecNumber evidence="16">1.1.2.3</ecNumber>
    </recommendedName>
</protein>
<evidence type="ECO:0000256" key="2">
    <source>
        <dbReference type="ARBA" id="ARBA00001970"/>
    </source>
</evidence>
<feature type="binding site" evidence="19">
    <location>
        <position position="291"/>
    </location>
    <ligand>
        <name>glyoxylate</name>
        <dbReference type="ChEBI" id="CHEBI:36655"/>
    </ligand>
</feature>
<dbReference type="GO" id="GO:0010181">
    <property type="term" value="F:FMN binding"/>
    <property type="evidence" value="ECO:0007669"/>
    <property type="project" value="InterPro"/>
</dbReference>
<evidence type="ECO:0000256" key="19">
    <source>
        <dbReference type="PIRSR" id="PIRSR000138-2"/>
    </source>
</evidence>
<keyword evidence="8" id="KW-0479">Metal-binding</keyword>
<dbReference type="PIRSF" id="PIRSF000138">
    <property type="entry name" value="Al-hdrx_acd_dh"/>
    <property type="match status" value="1"/>
</dbReference>
<feature type="binding site" evidence="19">
    <location>
        <position position="143"/>
    </location>
    <ligand>
        <name>FMN</name>
        <dbReference type="ChEBI" id="CHEBI:58210"/>
    </ligand>
</feature>
<comment type="subunit">
    <text evidence="4">Homotetramer.</text>
</comment>
<feature type="region of interest" description="Disordered" evidence="20">
    <location>
        <begin position="1"/>
        <end position="30"/>
    </location>
</feature>
<comment type="cofactor">
    <cofactor evidence="2">
        <name>heme b</name>
        <dbReference type="ChEBI" id="CHEBI:60344"/>
    </cofactor>
</comment>
<keyword evidence="6 19" id="KW-0285">Flavoprotein</keyword>
<evidence type="ECO:0000313" key="22">
    <source>
        <dbReference type="EMBL" id="KAF2142508.1"/>
    </source>
</evidence>